<dbReference type="EMBL" id="DVIT01000005">
    <property type="protein sequence ID" value="HIS46180.1"/>
    <property type="molecule type" value="Genomic_DNA"/>
</dbReference>
<sequence>MLRKNLLFTAVAVMGFAFAAGCGSPASSVRQTESGVVPQYESSAQTQDDASAADTAAADSTSGQDDQTGTQTQAAPESTAETQASQAQTSASGSTGITEEDAKATALADAGISESDVTRIRVKKDRDDGRNIYEVEFYVDREEYDYDIDADTGTILSKDFDIDDDFYQNSTQSSQSTDVISENDAIAVVLERVEGASASDVWIKLDYDDGRAYYEGEIYYDNTEYEFELDAYTGEVIEWSQENYRD</sequence>
<comment type="caution">
    <text evidence="4">The sequence shown here is derived from an EMBL/GenBank/DDBJ whole genome shotgun (WGS) entry which is preliminary data.</text>
</comment>
<organism evidence="4 5">
    <name type="scientific">Candidatus Scybalocola faecigallinarum</name>
    <dbReference type="NCBI Taxonomy" id="2840941"/>
    <lineage>
        <taxon>Bacteria</taxon>
        <taxon>Bacillati</taxon>
        <taxon>Bacillota</taxon>
        <taxon>Clostridia</taxon>
        <taxon>Lachnospirales</taxon>
        <taxon>Lachnospiraceae</taxon>
        <taxon>Lachnospiraceae incertae sedis</taxon>
        <taxon>Candidatus Scybalocola (ex Gilroy et al. 2021)</taxon>
    </lineage>
</organism>
<name>A0A9D1F2M6_9FIRM</name>
<feature type="chain" id="PRO_5039084110" evidence="2">
    <location>
        <begin position="20"/>
        <end position="246"/>
    </location>
</feature>
<dbReference type="Proteomes" id="UP000823927">
    <property type="component" value="Unassembled WGS sequence"/>
</dbReference>
<dbReference type="Gene3D" id="3.10.450.40">
    <property type="match status" value="2"/>
</dbReference>
<evidence type="ECO:0000313" key="5">
    <source>
        <dbReference type="Proteomes" id="UP000823927"/>
    </source>
</evidence>
<proteinExistence type="predicted"/>
<feature type="region of interest" description="Disordered" evidence="1">
    <location>
        <begin position="27"/>
        <end position="99"/>
    </location>
</feature>
<evidence type="ECO:0000256" key="1">
    <source>
        <dbReference type="SAM" id="MobiDB-lite"/>
    </source>
</evidence>
<dbReference type="AlphaFoldDB" id="A0A9D1F2M6"/>
<reference evidence="4" key="2">
    <citation type="journal article" date="2021" name="PeerJ">
        <title>Extensive microbial diversity within the chicken gut microbiome revealed by metagenomics and culture.</title>
        <authorList>
            <person name="Gilroy R."/>
            <person name="Ravi A."/>
            <person name="Getino M."/>
            <person name="Pursley I."/>
            <person name="Horton D.L."/>
            <person name="Alikhan N.F."/>
            <person name="Baker D."/>
            <person name="Gharbi K."/>
            <person name="Hall N."/>
            <person name="Watson M."/>
            <person name="Adriaenssens E.M."/>
            <person name="Foster-Nyarko E."/>
            <person name="Jarju S."/>
            <person name="Secka A."/>
            <person name="Antonio M."/>
            <person name="Oren A."/>
            <person name="Chaudhuri R.R."/>
            <person name="La Ragione R."/>
            <person name="Hildebrand F."/>
            <person name="Pallen M.J."/>
        </authorList>
    </citation>
    <scope>NUCLEOTIDE SEQUENCE</scope>
    <source>
        <strain evidence="4">CHK178-757</strain>
    </source>
</reference>
<evidence type="ECO:0000313" key="4">
    <source>
        <dbReference type="EMBL" id="HIS46180.1"/>
    </source>
</evidence>
<dbReference type="Pfam" id="PF03413">
    <property type="entry name" value="PepSY"/>
    <property type="match status" value="2"/>
</dbReference>
<feature type="domain" description="PepSY" evidence="3">
    <location>
        <begin position="180"/>
        <end position="238"/>
    </location>
</feature>
<gene>
    <name evidence="4" type="ORF">IAB46_01230</name>
</gene>
<feature type="signal peptide" evidence="2">
    <location>
        <begin position="1"/>
        <end position="19"/>
    </location>
</feature>
<keyword evidence="2" id="KW-0732">Signal</keyword>
<accession>A0A9D1F2M6</accession>
<dbReference type="PROSITE" id="PS51257">
    <property type="entry name" value="PROKAR_LIPOPROTEIN"/>
    <property type="match status" value="1"/>
</dbReference>
<feature type="compositionally biased region" description="Low complexity" evidence="1">
    <location>
        <begin position="42"/>
        <end position="96"/>
    </location>
</feature>
<evidence type="ECO:0000256" key="2">
    <source>
        <dbReference type="SAM" id="SignalP"/>
    </source>
</evidence>
<protein>
    <submittedName>
        <fullName evidence="4">PepSY domain-containing protein</fullName>
    </submittedName>
</protein>
<feature type="domain" description="PepSY" evidence="3">
    <location>
        <begin position="97"/>
        <end position="158"/>
    </location>
</feature>
<reference evidence="4" key="1">
    <citation type="submission" date="2020-10" db="EMBL/GenBank/DDBJ databases">
        <authorList>
            <person name="Gilroy R."/>
        </authorList>
    </citation>
    <scope>NUCLEOTIDE SEQUENCE</scope>
    <source>
        <strain evidence="4">CHK178-757</strain>
    </source>
</reference>
<dbReference type="InterPro" id="IPR025711">
    <property type="entry name" value="PepSY"/>
</dbReference>
<evidence type="ECO:0000259" key="3">
    <source>
        <dbReference type="Pfam" id="PF03413"/>
    </source>
</evidence>